<dbReference type="PANTHER" id="PTHR48018">
    <property type="entry name" value="OLFACTORY RECEPTOR"/>
    <property type="match status" value="1"/>
</dbReference>
<gene>
    <name evidence="11" type="ORF">ZOSHYP_R15795</name>
</gene>
<comment type="function">
    <text evidence="1">Odorant receptor.</text>
</comment>
<keyword evidence="6 10" id="KW-0472">Membrane</keyword>
<organism evidence="11 12">
    <name type="scientific">Zosterops hypoxanthus</name>
    <dbReference type="NCBI Taxonomy" id="2485327"/>
    <lineage>
        <taxon>Eukaryota</taxon>
        <taxon>Metazoa</taxon>
        <taxon>Chordata</taxon>
        <taxon>Craniata</taxon>
        <taxon>Vertebrata</taxon>
        <taxon>Euteleostomi</taxon>
        <taxon>Archelosauria</taxon>
        <taxon>Archosauria</taxon>
        <taxon>Dinosauria</taxon>
        <taxon>Saurischia</taxon>
        <taxon>Theropoda</taxon>
        <taxon>Coelurosauria</taxon>
        <taxon>Aves</taxon>
        <taxon>Neognathae</taxon>
        <taxon>Neoaves</taxon>
        <taxon>Telluraves</taxon>
        <taxon>Australaves</taxon>
        <taxon>Passeriformes</taxon>
        <taxon>Sylvioidea</taxon>
        <taxon>Zosteropidae</taxon>
        <taxon>Zosterops</taxon>
    </lineage>
</organism>
<keyword evidence="7" id="KW-0675">Receptor</keyword>
<evidence type="ECO:0000256" key="1">
    <source>
        <dbReference type="ARBA" id="ARBA00002936"/>
    </source>
</evidence>
<keyword evidence="8" id="KW-0325">Glycoprotein</keyword>
<feature type="transmembrane region" description="Helical" evidence="10">
    <location>
        <begin position="67"/>
        <end position="88"/>
    </location>
</feature>
<evidence type="ECO:0000256" key="10">
    <source>
        <dbReference type="SAM" id="Phobius"/>
    </source>
</evidence>
<evidence type="ECO:0000256" key="9">
    <source>
        <dbReference type="ARBA" id="ARBA00023224"/>
    </source>
</evidence>
<keyword evidence="9" id="KW-0807">Transducer</keyword>
<dbReference type="GO" id="GO:0004930">
    <property type="term" value="F:G protein-coupled receptor activity"/>
    <property type="evidence" value="ECO:0007669"/>
    <property type="project" value="UniProtKB-KW"/>
</dbReference>
<dbReference type="GO" id="GO:0016020">
    <property type="term" value="C:membrane"/>
    <property type="evidence" value="ECO:0007669"/>
    <property type="project" value="UniProtKB-SubCell"/>
</dbReference>
<evidence type="ECO:0000313" key="11">
    <source>
        <dbReference type="EMBL" id="NXR43549.1"/>
    </source>
</evidence>
<evidence type="ECO:0000256" key="4">
    <source>
        <dbReference type="ARBA" id="ARBA00022989"/>
    </source>
</evidence>
<dbReference type="Gene3D" id="1.20.1070.10">
    <property type="entry name" value="Rhodopsin 7-helix transmembrane proteins"/>
    <property type="match status" value="1"/>
</dbReference>
<evidence type="ECO:0000313" key="12">
    <source>
        <dbReference type="Proteomes" id="UP000549157"/>
    </source>
</evidence>
<comment type="subcellular location">
    <subcellularLocation>
        <location evidence="2">Membrane</location>
        <topology evidence="2">Multi-pass membrane protein</topology>
    </subcellularLocation>
</comment>
<evidence type="ECO:0000256" key="3">
    <source>
        <dbReference type="ARBA" id="ARBA00022692"/>
    </source>
</evidence>
<dbReference type="EMBL" id="VWYL01052136">
    <property type="protein sequence ID" value="NXR43549.1"/>
    <property type="molecule type" value="Genomic_DNA"/>
</dbReference>
<evidence type="ECO:0000256" key="2">
    <source>
        <dbReference type="ARBA" id="ARBA00004141"/>
    </source>
</evidence>
<reference evidence="11 12" key="1">
    <citation type="submission" date="2019-09" db="EMBL/GenBank/DDBJ databases">
        <title>Bird 10,000 Genomes (B10K) Project - Family phase.</title>
        <authorList>
            <person name="Zhang G."/>
        </authorList>
    </citation>
    <scope>NUCLEOTIDE SEQUENCE [LARGE SCALE GENOMIC DNA]</scope>
    <source>
        <strain evidence="11">B10K-DU-001-36</strain>
        <tissue evidence="11">Muscle</tissue>
    </source>
</reference>
<evidence type="ECO:0000256" key="7">
    <source>
        <dbReference type="ARBA" id="ARBA00023170"/>
    </source>
</evidence>
<keyword evidence="5" id="KW-0297">G-protein coupled receptor</keyword>
<name>A0A7L2L7X6_9PASS</name>
<feature type="non-terminal residue" evidence="11">
    <location>
        <position position="1"/>
    </location>
</feature>
<keyword evidence="4 10" id="KW-1133">Transmembrane helix</keyword>
<dbReference type="OrthoDB" id="6147321at2759"/>
<keyword evidence="12" id="KW-1185">Reference proteome</keyword>
<dbReference type="InterPro" id="IPR000725">
    <property type="entry name" value="Olfact_rcpt"/>
</dbReference>
<evidence type="ECO:0000256" key="5">
    <source>
        <dbReference type="ARBA" id="ARBA00023040"/>
    </source>
</evidence>
<sequence length="91" mass="10147">QMEPAEEQDAGNHSLLTEFVLSAVSSRPDLQHLLFFTICLVYSMTLLGNLLICMVTVHPALHTPMYFFLRVLSLLDISTATVVVPKMLVTL</sequence>
<dbReference type="GO" id="GO:0004984">
    <property type="term" value="F:olfactory receptor activity"/>
    <property type="evidence" value="ECO:0007669"/>
    <property type="project" value="InterPro"/>
</dbReference>
<dbReference type="Pfam" id="PF13853">
    <property type="entry name" value="7tm_4"/>
    <property type="match status" value="1"/>
</dbReference>
<feature type="transmembrane region" description="Helical" evidence="10">
    <location>
        <begin position="33"/>
        <end position="55"/>
    </location>
</feature>
<comment type="caution">
    <text evidence="11">The sequence shown here is derived from an EMBL/GenBank/DDBJ whole genome shotgun (WGS) entry which is preliminary data.</text>
</comment>
<proteinExistence type="predicted"/>
<keyword evidence="3 10" id="KW-0812">Transmembrane</keyword>
<feature type="non-terminal residue" evidence="11">
    <location>
        <position position="91"/>
    </location>
</feature>
<dbReference type="AlphaFoldDB" id="A0A7L2L7X6"/>
<evidence type="ECO:0000256" key="8">
    <source>
        <dbReference type="ARBA" id="ARBA00023180"/>
    </source>
</evidence>
<dbReference type="Proteomes" id="UP000549157">
    <property type="component" value="Unassembled WGS sequence"/>
</dbReference>
<evidence type="ECO:0000256" key="6">
    <source>
        <dbReference type="ARBA" id="ARBA00023136"/>
    </source>
</evidence>
<protein>
    <submittedName>
        <fullName evidence="11">O1537 protein</fullName>
    </submittedName>
</protein>
<accession>A0A7L2L7X6</accession>
<dbReference type="SUPFAM" id="SSF81321">
    <property type="entry name" value="Family A G protein-coupled receptor-like"/>
    <property type="match status" value="1"/>
</dbReference>